<gene>
    <name evidence="1" type="ordered locus">Sden_2069</name>
</gene>
<dbReference type="KEGG" id="sdn:Sden_2069"/>
<dbReference type="Proteomes" id="UP000001982">
    <property type="component" value="Chromosome"/>
</dbReference>
<keyword evidence="2" id="KW-1185">Reference proteome</keyword>
<organism evidence="1 2">
    <name type="scientific">Shewanella denitrificans (strain OS217 / ATCC BAA-1090 / DSM 15013)</name>
    <dbReference type="NCBI Taxonomy" id="318161"/>
    <lineage>
        <taxon>Bacteria</taxon>
        <taxon>Pseudomonadati</taxon>
        <taxon>Pseudomonadota</taxon>
        <taxon>Gammaproteobacteria</taxon>
        <taxon>Alteromonadales</taxon>
        <taxon>Shewanellaceae</taxon>
        <taxon>Shewanella</taxon>
    </lineage>
</organism>
<dbReference type="EMBL" id="CP000302">
    <property type="protein sequence ID" value="ABE55351.1"/>
    <property type="molecule type" value="Genomic_DNA"/>
</dbReference>
<sequence length="127" mass="14000">MESKVIYVKAYFKELVQKTEHRDFDDPWAKKNVSTSKNEYMPKFSENEVDSERLSRDIEIALAVLDKDGYALKEIVTVTSGKYAYDCGSISSSPIGLLGGGPMATEGTGGYGYGYSYTDSVIIVGQK</sequence>
<dbReference type="eggNOG" id="ENOG50333B4">
    <property type="taxonomic scope" value="Bacteria"/>
</dbReference>
<reference evidence="1 2" key="1">
    <citation type="submission" date="2006-03" db="EMBL/GenBank/DDBJ databases">
        <title>Complete sequence of Shewanella denitrificans OS217.</title>
        <authorList>
            <consortium name="US DOE Joint Genome Institute"/>
            <person name="Copeland A."/>
            <person name="Lucas S."/>
            <person name="Lapidus A."/>
            <person name="Barry K."/>
            <person name="Detter J.C."/>
            <person name="Glavina del Rio T."/>
            <person name="Hammon N."/>
            <person name="Israni S."/>
            <person name="Dalin E."/>
            <person name="Tice H."/>
            <person name="Pitluck S."/>
            <person name="Brettin T."/>
            <person name="Bruce D."/>
            <person name="Han C."/>
            <person name="Tapia R."/>
            <person name="Gilna P."/>
            <person name="Kiss H."/>
            <person name="Schmutz J."/>
            <person name="Larimer F."/>
            <person name="Land M."/>
            <person name="Hauser L."/>
            <person name="Kyrpides N."/>
            <person name="Lykidis A."/>
            <person name="Richardson P."/>
        </authorList>
    </citation>
    <scope>NUCLEOTIDE SEQUENCE [LARGE SCALE GENOMIC DNA]</scope>
    <source>
        <strain evidence="2">OS217 / ATCC BAA-1090 / DSM 15013</strain>
    </source>
</reference>
<protein>
    <submittedName>
        <fullName evidence="1">Uncharacterized protein</fullName>
    </submittedName>
</protein>
<accession>Q12MH5</accession>
<dbReference type="HOGENOM" id="CLU_1863803_0_0_6"/>
<evidence type="ECO:0000313" key="2">
    <source>
        <dbReference type="Proteomes" id="UP000001982"/>
    </source>
</evidence>
<dbReference type="OrthoDB" id="6997735at2"/>
<dbReference type="AlphaFoldDB" id="Q12MH5"/>
<dbReference type="RefSeq" id="WP_011496506.1">
    <property type="nucleotide sequence ID" value="NC_007954.1"/>
</dbReference>
<name>Q12MH5_SHEDO</name>
<evidence type="ECO:0000313" key="1">
    <source>
        <dbReference type="EMBL" id="ABE55351.1"/>
    </source>
</evidence>
<proteinExistence type="predicted"/>